<evidence type="ECO:0000256" key="5">
    <source>
        <dbReference type="ARBA" id="ARBA00022679"/>
    </source>
</evidence>
<dbReference type="InterPro" id="IPR008145">
    <property type="entry name" value="GK/Ca_channel_bsu"/>
</dbReference>
<evidence type="ECO:0000256" key="2">
    <source>
        <dbReference type="ARBA" id="ARBA00005790"/>
    </source>
</evidence>
<evidence type="ECO:0000256" key="3">
    <source>
        <dbReference type="ARBA" id="ARBA00012961"/>
    </source>
</evidence>
<evidence type="ECO:0000256" key="11">
    <source>
        <dbReference type="HAMAP-Rule" id="MF_00328"/>
    </source>
</evidence>
<evidence type="ECO:0000256" key="1">
    <source>
        <dbReference type="ARBA" id="ARBA00003531"/>
    </source>
</evidence>
<proteinExistence type="inferred from homology"/>
<feature type="domain" description="Guanylate kinase-like" evidence="12">
    <location>
        <begin position="4"/>
        <end position="182"/>
    </location>
</feature>
<dbReference type="STRING" id="870242.cpu_22400"/>
<dbReference type="EMBL" id="BDJK01000055">
    <property type="protein sequence ID" value="GAV23730.1"/>
    <property type="molecule type" value="Genomic_DNA"/>
</dbReference>
<gene>
    <name evidence="11" type="primary">gmk</name>
    <name evidence="13" type="ORF">cpu_22400</name>
</gene>
<dbReference type="PANTHER" id="PTHR23117">
    <property type="entry name" value="GUANYLATE KINASE-RELATED"/>
    <property type="match status" value="1"/>
</dbReference>
<evidence type="ECO:0000256" key="9">
    <source>
        <dbReference type="ARBA" id="ARBA00030128"/>
    </source>
</evidence>
<comment type="subcellular location">
    <subcellularLocation>
        <location evidence="11">Cytoplasm</location>
    </subcellularLocation>
</comment>
<evidence type="ECO:0000256" key="6">
    <source>
        <dbReference type="ARBA" id="ARBA00022741"/>
    </source>
</evidence>
<reference evidence="14" key="1">
    <citation type="submission" date="2016-12" db="EMBL/GenBank/DDBJ databases">
        <title>Draft Genome Sequences od Carboxydothermus pertinax and islandicus, Hydrogenogenic Carboxydotrophic Bacteria.</title>
        <authorList>
            <person name="Fukuyama Y."/>
            <person name="Ohmae K."/>
            <person name="Yoneda Y."/>
            <person name="Yoshida T."/>
            <person name="Sako Y."/>
        </authorList>
    </citation>
    <scope>NUCLEOTIDE SEQUENCE [LARGE SCALE GENOMIC DNA]</scope>
    <source>
        <strain evidence="14">Ug1</strain>
    </source>
</reference>
<dbReference type="PANTHER" id="PTHR23117:SF13">
    <property type="entry name" value="GUANYLATE KINASE"/>
    <property type="match status" value="1"/>
</dbReference>
<keyword evidence="5 11" id="KW-0808">Transferase</keyword>
<feature type="binding site" evidence="11">
    <location>
        <begin position="11"/>
        <end position="18"/>
    </location>
    <ligand>
        <name>ATP</name>
        <dbReference type="ChEBI" id="CHEBI:30616"/>
    </ligand>
</feature>
<evidence type="ECO:0000313" key="13">
    <source>
        <dbReference type="EMBL" id="GAV23730.1"/>
    </source>
</evidence>
<dbReference type="Pfam" id="PF00625">
    <property type="entry name" value="Guanylate_kin"/>
    <property type="match status" value="1"/>
</dbReference>
<comment type="function">
    <text evidence="1 11">Essential for recycling GMP and indirectly, cGMP.</text>
</comment>
<evidence type="ECO:0000256" key="7">
    <source>
        <dbReference type="ARBA" id="ARBA00022777"/>
    </source>
</evidence>
<dbReference type="RefSeq" id="WP_075860117.1">
    <property type="nucleotide sequence ID" value="NZ_BDJK01000055.1"/>
</dbReference>
<keyword evidence="8 11" id="KW-0067">ATP-binding</keyword>
<keyword evidence="6 11" id="KW-0547">Nucleotide-binding</keyword>
<dbReference type="PROSITE" id="PS50052">
    <property type="entry name" value="GUANYLATE_KINASE_2"/>
    <property type="match status" value="1"/>
</dbReference>
<evidence type="ECO:0000256" key="10">
    <source>
        <dbReference type="ARBA" id="ARBA00048594"/>
    </source>
</evidence>
<dbReference type="Gene3D" id="3.40.50.300">
    <property type="entry name" value="P-loop containing nucleotide triphosphate hydrolases"/>
    <property type="match status" value="1"/>
</dbReference>
<dbReference type="GO" id="GO:0005524">
    <property type="term" value="F:ATP binding"/>
    <property type="evidence" value="ECO:0007669"/>
    <property type="project" value="UniProtKB-UniRule"/>
</dbReference>
<dbReference type="InterPro" id="IPR020590">
    <property type="entry name" value="Guanylate_kinase_CS"/>
</dbReference>
<dbReference type="InterPro" id="IPR027417">
    <property type="entry name" value="P-loop_NTPase"/>
</dbReference>
<dbReference type="GO" id="GO:0005829">
    <property type="term" value="C:cytosol"/>
    <property type="evidence" value="ECO:0007669"/>
    <property type="project" value="TreeGrafter"/>
</dbReference>
<dbReference type="HAMAP" id="MF_00328">
    <property type="entry name" value="Guanylate_kinase"/>
    <property type="match status" value="1"/>
</dbReference>
<dbReference type="SUPFAM" id="SSF52540">
    <property type="entry name" value="P-loop containing nucleoside triphosphate hydrolases"/>
    <property type="match status" value="1"/>
</dbReference>
<comment type="caution">
    <text evidence="13">The sequence shown here is derived from an EMBL/GenBank/DDBJ whole genome shotgun (WGS) entry which is preliminary data.</text>
</comment>
<protein>
    <recommendedName>
        <fullName evidence="4 11">Guanylate kinase</fullName>
        <ecNumber evidence="3 11">2.7.4.8</ecNumber>
    </recommendedName>
    <alternativeName>
        <fullName evidence="9 11">GMP kinase</fullName>
    </alternativeName>
</protein>
<dbReference type="AlphaFoldDB" id="A0A1L8CXU9"/>
<dbReference type="InterPro" id="IPR017665">
    <property type="entry name" value="Guanylate_kinase"/>
</dbReference>
<keyword evidence="7 11" id="KW-0418">Kinase</keyword>
<organism evidence="13 14">
    <name type="scientific">Carboxydothermus pertinax</name>
    <dbReference type="NCBI Taxonomy" id="870242"/>
    <lineage>
        <taxon>Bacteria</taxon>
        <taxon>Bacillati</taxon>
        <taxon>Bacillota</taxon>
        <taxon>Clostridia</taxon>
        <taxon>Thermoanaerobacterales</taxon>
        <taxon>Thermoanaerobacteraceae</taxon>
        <taxon>Carboxydothermus</taxon>
    </lineage>
</organism>
<accession>A0A1L8CXU9</accession>
<evidence type="ECO:0000259" key="12">
    <source>
        <dbReference type="PROSITE" id="PS50052"/>
    </source>
</evidence>
<dbReference type="SMART" id="SM00072">
    <property type="entry name" value="GuKc"/>
    <property type="match status" value="1"/>
</dbReference>
<evidence type="ECO:0000313" key="14">
    <source>
        <dbReference type="Proteomes" id="UP000187485"/>
    </source>
</evidence>
<keyword evidence="14" id="KW-1185">Reference proteome</keyword>
<dbReference type="InterPro" id="IPR008144">
    <property type="entry name" value="Guanylate_kin-like_dom"/>
</dbReference>
<comment type="catalytic activity">
    <reaction evidence="10 11">
        <text>GMP + ATP = GDP + ADP</text>
        <dbReference type="Rhea" id="RHEA:20780"/>
        <dbReference type="ChEBI" id="CHEBI:30616"/>
        <dbReference type="ChEBI" id="CHEBI:58115"/>
        <dbReference type="ChEBI" id="CHEBI:58189"/>
        <dbReference type="ChEBI" id="CHEBI:456216"/>
        <dbReference type="EC" id="2.7.4.8"/>
    </reaction>
</comment>
<evidence type="ECO:0000256" key="4">
    <source>
        <dbReference type="ARBA" id="ARBA00016296"/>
    </source>
</evidence>
<keyword evidence="11" id="KW-0963">Cytoplasm</keyword>
<name>A0A1L8CXU9_9THEO</name>
<dbReference type="Proteomes" id="UP000187485">
    <property type="component" value="Unassembled WGS sequence"/>
</dbReference>
<sequence length="204" mass="23380">MQKGMLLVVSGPSGAGKGTICQEIRKRNPNLFYSISATTREKRVGEIEGVHYYFIDRAKFEQMISNKEFLEWADVYGNYYGTPKKPVFEALARGQDVILEIDIKGARQVKKSYPEGIFVFILPPSIAILEERLRKRGTDREEIIAKRMKMAREEIANCDWYDYLILNDDIDAAVKSLEAVIIAEKLRPKRVNYKVLLEGGSLKR</sequence>
<dbReference type="NCBIfam" id="TIGR03263">
    <property type="entry name" value="guanyl_kin"/>
    <property type="match status" value="1"/>
</dbReference>
<dbReference type="GO" id="GO:0004385">
    <property type="term" value="F:GMP kinase activity"/>
    <property type="evidence" value="ECO:0007669"/>
    <property type="project" value="UniProtKB-UniRule"/>
</dbReference>
<evidence type="ECO:0000256" key="8">
    <source>
        <dbReference type="ARBA" id="ARBA00022840"/>
    </source>
</evidence>
<comment type="similarity">
    <text evidence="2 11">Belongs to the guanylate kinase family.</text>
</comment>
<dbReference type="OrthoDB" id="9808150at2"/>
<dbReference type="PROSITE" id="PS00856">
    <property type="entry name" value="GUANYLATE_KINASE_1"/>
    <property type="match status" value="1"/>
</dbReference>
<dbReference type="CDD" id="cd00071">
    <property type="entry name" value="GMPK"/>
    <property type="match status" value="1"/>
</dbReference>
<dbReference type="FunFam" id="3.30.63.10:FF:000002">
    <property type="entry name" value="Guanylate kinase 1"/>
    <property type="match status" value="1"/>
</dbReference>
<dbReference type="Gene3D" id="3.30.63.10">
    <property type="entry name" value="Guanylate Kinase phosphate binding domain"/>
    <property type="match status" value="1"/>
</dbReference>
<dbReference type="EC" id="2.7.4.8" evidence="3 11"/>